<dbReference type="EMBL" id="JACHGT010000001">
    <property type="protein sequence ID" value="MBB6032431.1"/>
    <property type="molecule type" value="Genomic_DNA"/>
</dbReference>
<dbReference type="InterPro" id="IPR004474">
    <property type="entry name" value="LytR_CpsA_psr"/>
</dbReference>
<dbReference type="PANTHER" id="PTHR33392:SF6">
    <property type="entry name" value="POLYISOPRENYL-TEICHOIC ACID--PEPTIDOGLYCAN TEICHOIC ACID TRANSFERASE TAGU"/>
    <property type="match status" value="1"/>
</dbReference>
<sequence>MAGRRRRSARKPLWAKILVATGAFLMVVAGGAVVYANVMFDKVNDAAQQACLLDDCTAYQPGEEVTGPLNFLLVGSDMRKDWSAAQSDSIMILHVNADLSAANIVSIPRDLEVTIPDCGNGAPCDDKINAAFSVGGTDMKKAVSSLAATLTDLTGVKFDGAAMINFGGFEDVVELLGGVELCVPFDMDLEHPKDADGNKPHVKKGCREYEPKLALGIVRERYAYDYDNPNWDPKYGVGDYGRQRMQQHFIKQLLKKAKAEGYMTNVFKVGELIDKIGDQILLDLKGRQVTDLAFALTDIDASKLTTLKVPSDSVKENEIWYVRTLPEHEKAAESLYKAIRDDDLATWTLENPDWVNKTG</sequence>
<dbReference type="InterPro" id="IPR050922">
    <property type="entry name" value="LytR/CpsA/Psr_CW_biosynth"/>
</dbReference>
<dbReference type="PANTHER" id="PTHR33392">
    <property type="entry name" value="POLYISOPRENYL-TEICHOIC ACID--PEPTIDOGLYCAN TEICHOIC ACID TRANSFERASE TAGU"/>
    <property type="match status" value="1"/>
</dbReference>
<reference evidence="3 4" key="1">
    <citation type="submission" date="2020-08" db="EMBL/GenBank/DDBJ databases">
        <title>Genomic Encyclopedia of Type Strains, Phase IV (KMG-IV): sequencing the most valuable type-strain genomes for metagenomic binning, comparative biology and taxonomic classification.</title>
        <authorList>
            <person name="Goeker M."/>
        </authorList>
    </citation>
    <scope>NUCLEOTIDE SEQUENCE [LARGE SCALE GENOMIC DNA]</scope>
    <source>
        <strain evidence="3 4">YIM 65646</strain>
    </source>
</reference>
<proteinExistence type="inferred from homology"/>
<accession>A0A841F674</accession>
<dbReference type="Gene3D" id="3.40.630.190">
    <property type="entry name" value="LCP protein"/>
    <property type="match status" value="1"/>
</dbReference>
<dbReference type="RefSeq" id="WP_184785334.1">
    <property type="nucleotide sequence ID" value="NZ_BONT01000042.1"/>
</dbReference>
<evidence type="ECO:0000313" key="4">
    <source>
        <dbReference type="Proteomes" id="UP000548476"/>
    </source>
</evidence>
<organism evidence="3 4">
    <name type="scientific">Phytomonospora endophytica</name>
    <dbReference type="NCBI Taxonomy" id="714109"/>
    <lineage>
        <taxon>Bacteria</taxon>
        <taxon>Bacillati</taxon>
        <taxon>Actinomycetota</taxon>
        <taxon>Actinomycetes</taxon>
        <taxon>Micromonosporales</taxon>
        <taxon>Micromonosporaceae</taxon>
        <taxon>Phytomonospora</taxon>
    </lineage>
</organism>
<dbReference type="Proteomes" id="UP000548476">
    <property type="component" value="Unassembled WGS sequence"/>
</dbReference>
<evidence type="ECO:0000256" key="1">
    <source>
        <dbReference type="ARBA" id="ARBA00006068"/>
    </source>
</evidence>
<keyword evidence="4" id="KW-1185">Reference proteome</keyword>
<protein>
    <submittedName>
        <fullName evidence="3">LCP family protein required for cell wall assembly</fullName>
    </submittedName>
</protein>
<name>A0A841F674_9ACTN</name>
<dbReference type="AlphaFoldDB" id="A0A841F674"/>
<evidence type="ECO:0000313" key="3">
    <source>
        <dbReference type="EMBL" id="MBB6032431.1"/>
    </source>
</evidence>
<comment type="similarity">
    <text evidence="1">Belongs to the LytR/CpsA/Psr (LCP) family.</text>
</comment>
<gene>
    <name evidence="3" type="ORF">HNR73_000273</name>
</gene>
<dbReference type="Pfam" id="PF03816">
    <property type="entry name" value="LytR_cpsA_psr"/>
    <property type="match status" value="1"/>
</dbReference>
<dbReference type="NCBIfam" id="TIGR00350">
    <property type="entry name" value="lytR_cpsA_psr"/>
    <property type="match status" value="1"/>
</dbReference>
<evidence type="ECO:0000259" key="2">
    <source>
        <dbReference type="Pfam" id="PF03816"/>
    </source>
</evidence>
<comment type="caution">
    <text evidence="3">The sequence shown here is derived from an EMBL/GenBank/DDBJ whole genome shotgun (WGS) entry which is preliminary data.</text>
</comment>
<feature type="domain" description="Cell envelope-related transcriptional attenuator" evidence="2">
    <location>
        <begin position="87"/>
        <end position="258"/>
    </location>
</feature>